<reference evidence="7 8" key="1">
    <citation type="journal article" date="2016" name="Nat. Commun.">
        <title>Thousands of microbial genomes shed light on interconnected biogeochemical processes in an aquifer system.</title>
        <authorList>
            <person name="Anantharaman K."/>
            <person name="Brown C.T."/>
            <person name="Hug L.A."/>
            <person name="Sharon I."/>
            <person name="Castelle C.J."/>
            <person name="Probst A.J."/>
            <person name="Thomas B.C."/>
            <person name="Singh A."/>
            <person name="Wilkins M.J."/>
            <person name="Karaoz U."/>
            <person name="Brodie E.L."/>
            <person name="Williams K.H."/>
            <person name="Hubbard S.S."/>
            <person name="Banfield J.F."/>
        </authorList>
    </citation>
    <scope>NUCLEOTIDE SEQUENCE [LARGE SCALE GENOMIC DNA]</scope>
</reference>
<evidence type="ECO:0000256" key="4">
    <source>
        <dbReference type="ARBA" id="ARBA00023157"/>
    </source>
</evidence>
<keyword evidence="1" id="KW-0285">Flavoprotein</keyword>
<dbReference type="InterPro" id="IPR008255">
    <property type="entry name" value="Pyr_nucl-diS_OxRdtase_2_AS"/>
</dbReference>
<sequence>MYETIILGAGPAGVAAGVYAARKKMKALLITENFGGQSVVSVEIHNWIGTKAISGVDLAKNLEEHLRSQESIEIRAGERIAKVEKTGDNFKVITNFGVYETKTVIVTSGARRRKLNVSGEKELAGKGVAYCATCDAPLFRGKAVAVVGSGNAGLEAVMDLLPYAKEIYILSKGETINGDPVTLEKIKRAENFKAVIFNASIKEIFGDNFVSGLKYCDLKSNEEKILPVQGVFVEIGSVPNSEPLSDLVKINERGEIVIDHKTGATSAPGIFAAGDIVDSAYKQSNIAAGDAIKAALSAYSYLQWK</sequence>
<evidence type="ECO:0000313" key="8">
    <source>
        <dbReference type="Proteomes" id="UP000177320"/>
    </source>
</evidence>
<dbReference type="InterPro" id="IPR050097">
    <property type="entry name" value="Ferredoxin-NADP_redctase_2"/>
</dbReference>
<gene>
    <name evidence="7" type="ORF">A3H03_00890</name>
</gene>
<evidence type="ECO:0000313" key="7">
    <source>
        <dbReference type="EMBL" id="OGG92511.1"/>
    </source>
</evidence>
<evidence type="ECO:0000256" key="2">
    <source>
        <dbReference type="ARBA" id="ARBA00022827"/>
    </source>
</evidence>
<dbReference type="PRINTS" id="PR00469">
    <property type="entry name" value="PNDRDTASEII"/>
</dbReference>
<keyword evidence="4" id="KW-1015">Disulfide bond</keyword>
<dbReference type="GO" id="GO:0016668">
    <property type="term" value="F:oxidoreductase activity, acting on a sulfur group of donors, NAD(P) as acceptor"/>
    <property type="evidence" value="ECO:0007669"/>
    <property type="project" value="UniProtKB-ARBA"/>
</dbReference>
<dbReference type="EMBL" id="MFNA01000001">
    <property type="protein sequence ID" value="OGG92511.1"/>
    <property type="molecule type" value="Genomic_DNA"/>
</dbReference>
<dbReference type="SUPFAM" id="SSF51905">
    <property type="entry name" value="FAD/NAD(P)-binding domain"/>
    <property type="match status" value="2"/>
</dbReference>
<keyword evidence="3" id="KW-0560">Oxidoreductase</keyword>
<evidence type="ECO:0000256" key="3">
    <source>
        <dbReference type="ARBA" id="ARBA00023002"/>
    </source>
</evidence>
<dbReference type="Gene3D" id="3.50.50.60">
    <property type="entry name" value="FAD/NAD(P)-binding domain"/>
    <property type="match status" value="2"/>
</dbReference>
<dbReference type="Proteomes" id="UP000177320">
    <property type="component" value="Unassembled WGS sequence"/>
</dbReference>
<comment type="caution">
    <text evidence="7">The sequence shown here is derived from an EMBL/GenBank/DDBJ whole genome shotgun (WGS) entry which is preliminary data.</text>
</comment>
<dbReference type="PRINTS" id="PR00368">
    <property type="entry name" value="FADPNR"/>
</dbReference>
<evidence type="ECO:0000256" key="1">
    <source>
        <dbReference type="ARBA" id="ARBA00022630"/>
    </source>
</evidence>
<name>A0A1F6G317_9BACT</name>
<evidence type="ECO:0000259" key="6">
    <source>
        <dbReference type="Pfam" id="PF07992"/>
    </source>
</evidence>
<dbReference type="PROSITE" id="PS00573">
    <property type="entry name" value="PYRIDINE_REDOX_2"/>
    <property type="match status" value="1"/>
</dbReference>
<keyword evidence="5" id="KW-0676">Redox-active center</keyword>
<dbReference type="InterPro" id="IPR023753">
    <property type="entry name" value="FAD/NAD-binding_dom"/>
</dbReference>
<evidence type="ECO:0000256" key="5">
    <source>
        <dbReference type="ARBA" id="ARBA00023284"/>
    </source>
</evidence>
<dbReference type="Pfam" id="PF07992">
    <property type="entry name" value="Pyr_redox_2"/>
    <property type="match status" value="1"/>
</dbReference>
<dbReference type="InterPro" id="IPR036188">
    <property type="entry name" value="FAD/NAD-bd_sf"/>
</dbReference>
<accession>A0A1F6G317</accession>
<dbReference type="AlphaFoldDB" id="A0A1F6G317"/>
<feature type="domain" description="FAD/NAD(P)-binding" evidence="6">
    <location>
        <begin position="3"/>
        <end position="288"/>
    </location>
</feature>
<keyword evidence="2" id="KW-0274">FAD</keyword>
<protein>
    <recommendedName>
        <fullName evidence="6">FAD/NAD(P)-binding domain-containing protein</fullName>
    </recommendedName>
</protein>
<proteinExistence type="predicted"/>
<organism evidence="7 8">
    <name type="scientific">Candidatus Kuenenbacteria bacterium RIFCSPLOWO2_12_FULL_42_13</name>
    <dbReference type="NCBI Taxonomy" id="1798565"/>
    <lineage>
        <taxon>Bacteria</taxon>
        <taxon>Candidatus Kueneniibacteriota</taxon>
    </lineage>
</organism>
<dbReference type="PANTHER" id="PTHR48105">
    <property type="entry name" value="THIOREDOXIN REDUCTASE 1-RELATED-RELATED"/>
    <property type="match status" value="1"/>
</dbReference>